<accession>A0A6M3JK03</accession>
<evidence type="ECO:0000313" key="2">
    <source>
        <dbReference type="EMBL" id="QJA94738.1"/>
    </source>
</evidence>
<dbReference type="AlphaFoldDB" id="A0A6M3JK03"/>
<organism evidence="1">
    <name type="scientific">viral metagenome</name>
    <dbReference type="NCBI Taxonomy" id="1070528"/>
    <lineage>
        <taxon>unclassified sequences</taxon>
        <taxon>metagenomes</taxon>
        <taxon>organismal metagenomes</taxon>
    </lineage>
</organism>
<protein>
    <submittedName>
        <fullName evidence="1">Uncharacterized protein</fullName>
    </submittedName>
</protein>
<dbReference type="EMBL" id="MT143257">
    <property type="protein sequence ID" value="QJA94738.1"/>
    <property type="molecule type" value="Genomic_DNA"/>
</dbReference>
<proteinExistence type="predicted"/>
<gene>
    <name evidence="1" type="ORF">MM415A04650_0003</name>
    <name evidence="2" type="ORF">MM415B03771_0007</name>
</gene>
<dbReference type="EMBL" id="MT141701">
    <property type="protein sequence ID" value="QJA69382.1"/>
    <property type="molecule type" value="Genomic_DNA"/>
</dbReference>
<reference evidence="1" key="1">
    <citation type="submission" date="2020-03" db="EMBL/GenBank/DDBJ databases">
        <title>The deep terrestrial virosphere.</title>
        <authorList>
            <person name="Holmfeldt K."/>
            <person name="Nilsson E."/>
            <person name="Simone D."/>
            <person name="Lopez-Fernandez M."/>
            <person name="Wu X."/>
            <person name="de Brujin I."/>
            <person name="Lundin D."/>
            <person name="Andersson A."/>
            <person name="Bertilsson S."/>
            <person name="Dopson M."/>
        </authorList>
    </citation>
    <scope>NUCLEOTIDE SEQUENCE</scope>
    <source>
        <strain evidence="1">MM415A04650</strain>
        <strain evidence="2">MM415B03771</strain>
    </source>
</reference>
<sequence length="61" mass="7077">MQIEVENKYDGTDIYNCSSKECQGCGLRFLCFTERKKMTLTWSQFCSVLKGKNKPKLVYKG</sequence>
<name>A0A6M3JK03_9ZZZZ</name>
<evidence type="ECO:0000313" key="1">
    <source>
        <dbReference type="EMBL" id="QJA69382.1"/>
    </source>
</evidence>